<evidence type="ECO:0000256" key="7">
    <source>
        <dbReference type="ARBA" id="ARBA00023016"/>
    </source>
</evidence>
<dbReference type="AlphaFoldDB" id="A0A1L5F4M9"/>
<evidence type="ECO:0000256" key="5">
    <source>
        <dbReference type="ARBA" id="ARBA00022801"/>
    </source>
</evidence>
<dbReference type="InterPro" id="IPR012933">
    <property type="entry name" value="HicA_mRNA_interferase"/>
</dbReference>
<evidence type="ECO:0000256" key="3">
    <source>
        <dbReference type="ARBA" id="ARBA00022722"/>
    </source>
</evidence>
<dbReference type="GO" id="GO:0004519">
    <property type="term" value="F:endonuclease activity"/>
    <property type="evidence" value="ECO:0007669"/>
    <property type="project" value="UniProtKB-KW"/>
</dbReference>
<keyword evidence="7" id="KW-0346">Stress response</keyword>
<dbReference type="PANTHER" id="PTHR34873:SF3">
    <property type="entry name" value="ADDICTION MODULE TOXIN, HICA FAMILY"/>
    <property type="match status" value="1"/>
</dbReference>
<keyword evidence="5" id="KW-0378">Hydrolase</keyword>
<accession>A0A1L5F4M9</accession>
<dbReference type="InterPro" id="IPR038570">
    <property type="entry name" value="HicA_sf"/>
</dbReference>
<keyword evidence="6" id="KW-0694">RNA-binding</keyword>
<dbReference type="GO" id="GO:0003729">
    <property type="term" value="F:mRNA binding"/>
    <property type="evidence" value="ECO:0007669"/>
    <property type="project" value="InterPro"/>
</dbReference>
<dbReference type="Gene3D" id="3.30.920.30">
    <property type="entry name" value="Hypothetical protein"/>
    <property type="match status" value="1"/>
</dbReference>
<evidence type="ECO:0000256" key="4">
    <source>
        <dbReference type="ARBA" id="ARBA00022759"/>
    </source>
</evidence>
<gene>
    <name evidence="8" type="ORF">BS101_04080</name>
</gene>
<keyword evidence="4" id="KW-0255">Endonuclease</keyword>
<evidence type="ECO:0000256" key="2">
    <source>
        <dbReference type="ARBA" id="ARBA00022649"/>
    </source>
</evidence>
<dbReference type="EMBL" id="CP018335">
    <property type="protein sequence ID" value="APM37969.1"/>
    <property type="molecule type" value="Genomic_DNA"/>
</dbReference>
<sequence>MTAREVIKLLKANGWVKKNQNGSHAQFIHPAKKCKVQVPIHGHKDLKKKTLESIFKQAGLK</sequence>
<dbReference type="PANTHER" id="PTHR34873">
    <property type="entry name" value="SSR1766 PROTEIN"/>
    <property type="match status" value="1"/>
</dbReference>
<dbReference type="GO" id="GO:0016787">
    <property type="term" value="F:hydrolase activity"/>
    <property type="evidence" value="ECO:0007669"/>
    <property type="project" value="UniProtKB-KW"/>
</dbReference>
<evidence type="ECO:0000256" key="1">
    <source>
        <dbReference type="ARBA" id="ARBA00006620"/>
    </source>
</evidence>
<name>A0A1L5F4M9_CLOKL</name>
<dbReference type="Proteomes" id="UP000184604">
    <property type="component" value="Chromosome"/>
</dbReference>
<comment type="similarity">
    <text evidence="1">Belongs to the HicA mRNA interferase family.</text>
</comment>
<dbReference type="OrthoDB" id="9811409at2"/>
<evidence type="ECO:0000313" key="9">
    <source>
        <dbReference type="Proteomes" id="UP000184604"/>
    </source>
</evidence>
<dbReference type="SUPFAM" id="SSF54786">
    <property type="entry name" value="YcfA/nrd intein domain"/>
    <property type="match status" value="1"/>
</dbReference>
<protein>
    <recommendedName>
        <fullName evidence="10">Toxin HicA</fullName>
    </recommendedName>
</protein>
<evidence type="ECO:0000256" key="6">
    <source>
        <dbReference type="ARBA" id="ARBA00022884"/>
    </source>
</evidence>
<evidence type="ECO:0008006" key="10">
    <source>
        <dbReference type="Google" id="ProtNLM"/>
    </source>
</evidence>
<reference evidence="8 9" key="1">
    <citation type="submission" date="2016-12" db="EMBL/GenBank/DDBJ databases">
        <title>Complete genome sequence of Clostridium kluyveri JZZ isolated from the pit mud of a Chinese flavor liquor-making factory.</title>
        <authorList>
            <person name="Wang Y."/>
        </authorList>
    </citation>
    <scope>NUCLEOTIDE SEQUENCE [LARGE SCALE GENOMIC DNA]</scope>
    <source>
        <strain evidence="8 9">JZZ</strain>
    </source>
</reference>
<keyword evidence="3" id="KW-0540">Nuclease</keyword>
<proteinExistence type="inferred from homology"/>
<dbReference type="Pfam" id="PF07927">
    <property type="entry name" value="HicA_toxin"/>
    <property type="match status" value="1"/>
</dbReference>
<evidence type="ECO:0000313" key="8">
    <source>
        <dbReference type="EMBL" id="APM37969.1"/>
    </source>
</evidence>
<dbReference type="RefSeq" id="WP_073537665.1">
    <property type="nucleotide sequence ID" value="NZ_CP018335.1"/>
</dbReference>
<keyword evidence="2" id="KW-1277">Toxin-antitoxin system</keyword>
<organism evidence="8 9">
    <name type="scientific">Clostridium kluyveri</name>
    <dbReference type="NCBI Taxonomy" id="1534"/>
    <lineage>
        <taxon>Bacteria</taxon>
        <taxon>Bacillati</taxon>
        <taxon>Bacillota</taxon>
        <taxon>Clostridia</taxon>
        <taxon>Eubacteriales</taxon>
        <taxon>Clostridiaceae</taxon>
        <taxon>Clostridium</taxon>
    </lineage>
</organism>